<dbReference type="EMBL" id="BJYY01000001">
    <property type="protein sequence ID" value="GEO32614.1"/>
    <property type="molecule type" value="Genomic_DNA"/>
</dbReference>
<dbReference type="InterPro" id="IPR003593">
    <property type="entry name" value="AAA+_ATPase"/>
</dbReference>
<dbReference type="PROSITE" id="PS00211">
    <property type="entry name" value="ABC_TRANSPORTER_1"/>
    <property type="match status" value="1"/>
</dbReference>
<protein>
    <recommendedName>
        <fullName evidence="4">ABC-type quaternary amine transporter</fullName>
        <ecNumber evidence="4">7.6.2.9</ecNumber>
    </recommendedName>
</protein>
<evidence type="ECO:0000256" key="2">
    <source>
        <dbReference type="ARBA" id="ARBA00022741"/>
    </source>
</evidence>
<evidence type="ECO:0000256" key="3">
    <source>
        <dbReference type="ARBA" id="ARBA00022840"/>
    </source>
</evidence>
<evidence type="ECO:0000256" key="5">
    <source>
        <dbReference type="SAM" id="MobiDB-lite"/>
    </source>
</evidence>
<evidence type="ECO:0000313" key="8">
    <source>
        <dbReference type="Proteomes" id="UP000321181"/>
    </source>
</evidence>
<feature type="compositionally biased region" description="Low complexity" evidence="5">
    <location>
        <begin position="27"/>
        <end position="43"/>
    </location>
</feature>
<gene>
    <name evidence="7" type="ORF">CAE01nite_03390</name>
</gene>
<dbReference type="GO" id="GO:0005524">
    <property type="term" value="F:ATP binding"/>
    <property type="evidence" value="ECO:0007669"/>
    <property type="project" value="UniProtKB-KW"/>
</dbReference>
<dbReference type="FunFam" id="3.40.50.300:FF:000425">
    <property type="entry name" value="Probable ABC transporter, ATP-binding subunit"/>
    <property type="match status" value="1"/>
</dbReference>
<evidence type="ECO:0000313" key="7">
    <source>
        <dbReference type="EMBL" id="GEO32614.1"/>
    </source>
</evidence>
<keyword evidence="1" id="KW-0813">Transport</keyword>
<keyword evidence="8" id="KW-1185">Reference proteome</keyword>
<dbReference type="InterPro" id="IPR003439">
    <property type="entry name" value="ABC_transporter-like_ATP-bd"/>
</dbReference>
<dbReference type="GO" id="GO:0016887">
    <property type="term" value="F:ATP hydrolysis activity"/>
    <property type="evidence" value="ECO:0007669"/>
    <property type="project" value="InterPro"/>
</dbReference>
<comment type="caution">
    <text evidence="7">The sequence shown here is derived from an EMBL/GenBank/DDBJ whole genome shotgun (WGS) entry which is preliminary data.</text>
</comment>
<accession>A0A512D800</accession>
<dbReference type="Pfam" id="PF00005">
    <property type="entry name" value="ABC_tran"/>
    <property type="match status" value="1"/>
</dbReference>
<name>A0A512D800_9CELL</name>
<dbReference type="InterPro" id="IPR027417">
    <property type="entry name" value="P-loop_NTPase"/>
</dbReference>
<reference evidence="7 8" key="1">
    <citation type="submission" date="2019-07" db="EMBL/GenBank/DDBJ databases">
        <title>Whole genome shotgun sequence of Cellulomonas aerilata NBRC 106308.</title>
        <authorList>
            <person name="Hosoyama A."/>
            <person name="Uohara A."/>
            <person name="Ohji S."/>
            <person name="Ichikawa N."/>
        </authorList>
    </citation>
    <scope>NUCLEOTIDE SEQUENCE [LARGE SCALE GENOMIC DNA]</scope>
    <source>
        <strain evidence="7 8">NBRC 106308</strain>
    </source>
</reference>
<organism evidence="7 8">
    <name type="scientific">Cellulomonas aerilata</name>
    <dbReference type="NCBI Taxonomy" id="515326"/>
    <lineage>
        <taxon>Bacteria</taxon>
        <taxon>Bacillati</taxon>
        <taxon>Actinomycetota</taxon>
        <taxon>Actinomycetes</taxon>
        <taxon>Micrococcales</taxon>
        <taxon>Cellulomonadaceae</taxon>
        <taxon>Cellulomonas</taxon>
    </lineage>
</organism>
<dbReference type="Gene3D" id="3.40.50.300">
    <property type="entry name" value="P-loop containing nucleotide triphosphate hydrolases"/>
    <property type="match status" value="1"/>
</dbReference>
<dbReference type="InterPro" id="IPR050093">
    <property type="entry name" value="ABC_SmlMolc_Importer"/>
</dbReference>
<proteinExistence type="predicted"/>
<dbReference type="SUPFAM" id="SSF52540">
    <property type="entry name" value="P-loop containing nucleoside triphosphate hydrolases"/>
    <property type="match status" value="1"/>
</dbReference>
<dbReference type="EC" id="7.6.2.9" evidence="4"/>
<dbReference type="PANTHER" id="PTHR42781:SF4">
    <property type="entry name" value="SPERMIDINE_PUTRESCINE IMPORT ATP-BINDING PROTEIN POTA"/>
    <property type="match status" value="1"/>
</dbReference>
<dbReference type="AlphaFoldDB" id="A0A512D800"/>
<keyword evidence="2" id="KW-0547">Nucleotide-binding</keyword>
<evidence type="ECO:0000256" key="4">
    <source>
        <dbReference type="ARBA" id="ARBA00066388"/>
    </source>
</evidence>
<evidence type="ECO:0000259" key="6">
    <source>
        <dbReference type="PROSITE" id="PS50893"/>
    </source>
</evidence>
<feature type="domain" description="ABC transporter" evidence="6">
    <location>
        <begin position="50"/>
        <end position="285"/>
    </location>
</feature>
<evidence type="ECO:0000256" key="1">
    <source>
        <dbReference type="ARBA" id="ARBA00022448"/>
    </source>
</evidence>
<dbReference type="SMART" id="SM00382">
    <property type="entry name" value="AAA"/>
    <property type="match status" value="1"/>
</dbReference>
<feature type="region of interest" description="Disordered" evidence="5">
    <location>
        <begin position="27"/>
        <end position="46"/>
    </location>
</feature>
<dbReference type="PANTHER" id="PTHR42781">
    <property type="entry name" value="SPERMIDINE/PUTRESCINE IMPORT ATP-BINDING PROTEIN POTA"/>
    <property type="match status" value="1"/>
</dbReference>
<dbReference type="InterPro" id="IPR017871">
    <property type="entry name" value="ABC_transporter-like_CS"/>
</dbReference>
<dbReference type="PROSITE" id="PS50893">
    <property type="entry name" value="ABC_TRANSPORTER_2"/>
    <property type="match status" value="1"/>
</dbReference>
<feature type="compositionally biased region" description="Basic and acidic residues" evidence="5">
    <location>
        <begin position="1"/>
        <end position="10"/>
    </location>
</feature>
<feature type="region of interest" description="Disordered" evidence="5">
    <location>
        <begin position="1"/>
        <end position="22"/>
    </location>
</feature>
<keyword evidence="3" id="KW-0067">ATP-binding</keyword>
<feature type="compositionally biased region" description="Low complexity" evidence="5">
    <location>
        <begin position="11"/>
        <end position="22"/>
    </location>
</feature>
<dbReference type="GO" id="GO:0015418">
    <property type="term" value="F:ABC-type quaternary ammonium compound transporting activity"/>
    <property type="evidence" value="ECO:0007669"/>
    <property type="project" value="UniProtKB-EC"/>
</dbReference>
<sequence length="411" mass="42050">MRVRDARVRDAQVAQETAQAEAGGVPAVVAPAPGRPVRPATAAGGTGSGLRVRDLVVRYDDGGAGVTTAVAGVSLDVAPGEVVALLGPSGCGKSSLLRAVAGLEPPAAGTVSWDGADLADVPVHRRGFGLMFQEGQLFAHRDVAHNVAYGLQMAGVPRGERTRRVADGLRAVGLDGYGRRAVSTLSGGEQQRVALARALAPAPQLLLLDEPLSALDRALRERLAADVRSTLVATGTTALFVTHDHDEAFTVADRVAVMSAGRILRIDTPARLWRRPGSRAVAEFLGYRAFVPLDETTPVASAVRRALAAEAGSARADRGGAARAGAVAALAEGALVVLPSGEATVSGVVEQGVVVHGVVVRAAFRRGRSEVLVEVEGAGRVTAVAPGVSTVHPGDRVGLAVDTELVAVLTG</sequence>
<dbReference type="Proteomes" id="UP000321181">
    <property type="component" value="Unassembled WGS sequence"/>
</dbReference>